<sequence>MDMGGAVVVDVVVAINGMGLVWSGEICGMIAFKTSRLACGWLDVVGVSSMASILLGVSSRASALRLLLRFFFFCKTCNSLEGGSNHRLFQSVSRLELDVVAEDADVGRGMTWSGREREDAHGVGIVPRLTEICKKTVP</sequence>
<comment type="caution">
    <text evidence="1">The sequence shown here is derived from an EMBL/GenBank/DDBJ whole genome shotgun (WGS) entry which is preliminary data.</text>
</comment>
<accession>A0A1Q9EAI9</accession>
<dbReference type="EMBL" id="LSRX01000211">
    <property type="protein sequence ID" value="OLQ04418.1"/>
    <property type="molecule type" value="Genomic_DNA"/>
</dbReference>
<organism evidence="1 2">
    <name type="scientific">Symbiodinium microadriaticum</name>
    <name type="common">Dinoflagellate</name>
    <name type="synonym">Zooxanthella microadriatica</name>
    <dbReference type="NCBI Taxonomy" id="2951"/>
    <lineage>
        <taxon>Eukaryota</taxon>
        <taxon>Sar</taxon>
        <taxon>Alveolata</taxon>
        <taxon>Dinophyceae</taxon>
        <taxon>Suessiales</taxon>
        <taxon>Symbiodiniaceae</taxon>
        <taxon>Symbiodinium</taxon>
    </lineage>
</organism>
<protein>
    <submittedName>
        <fullName evidence="1">Uncharacterized protein</fullName>
    </submittedName>
</protein>
<dbReference type="Proteomes" id="UP000186817">
    <property type="component" value="Unassembled WGS sequence"/>
</dbReference>
<evidence type="ECO:0000313" key="2">
    <source>
        <dbReference type="Proteomes" id="UP000186817"/>
    </source>
</evidence>
<reference evidence="1 2" key="1">
    <citation type="submission" date="2016-02" db="EMBL/GenBank/DDBJ databases">
        <title>Genome analysis of coral dinoflagellate symbionts highlights evolutionary adaptations to a symbiotic lifestyle.</title>
        <authorList>
            <person name="Aranda M."/>
            <person name="Li Y."/>
            <person name="Liew Y.J."/>
            <person name="Baumgarten S."/>
            <person name="Simakov O."/>
            <person name="Wilson M."/>
            <person name="Piel J."/>
            <person name="Ashoor H."/>
            <person name="Bougouffa S."/>
            <person name="Bajic V.B."/>
            <person name="Ryu T."/>
            <person name="Ravasi T."/>
            <person name="Bayer T."/>
            <person name="Micklem G."/>
            <person name="Kim H."/>
            <person name="Bhak J."/>
            <person name="Lajeunesse T.C."/>
            <person name="Voolstra C.R."/>
        </authorList>
    </citation>
    <scope>NUCLEOTIDE SEQUENCE [LARGE SCALE GENOMIC DNA]</scope>
    <source>
        <strain evidence="1 2">CCMP2467</strain>
    </source>
</reference>
<dbReference type="AlphaFoldDB" id="A0A1Q9EAI9"/>
<gene>
    <name evidence="1" type="ORF">AK812_SmicGene12510</name>
</gene>
<proteinExistence type="predicted"/>
<name>A0A1Q9EAI9_SYMMI</name>
<evidence type="ECO:0000313" key="1">
    <source>
        <dbReference type="EMBL" id="OLQ04418.1"/>
    </source>
</evidence>
<keyword evidence="2" id="KW-1185">Reference proteome</keyword>